<dbReference type="InterPro" id="IPR001254">
    <property type="entry name" value="Trypsin_dom"/>
</dbReference>
<evidence type="ECO:0000259" key="3">
    <source>
        <dbReference type="PROSITE" id="PS50240"/>
    </source>
</evidence>
<gene>
    <name evidence="4" type="primary">LOC100067532</name>
</gene>
<feature type="transmembrane region" description="Helical" evidence="2">
    <location>
        <begin position="20"/>
        <end position="46"/>
    </location>
</feature>
<keyword evidence="2" id="KW-1133">Transmembrane helix</keyword>
<evidence type="ECO:0000313" key="5">
    <source>
        <dbReference type="Proteomes" id="UP000002281"/>
    </source>
</evidence>
<dbReference type="GO" id="GO:0004252">
    <property type="term" value="F:serine-type endopeptidase activity"/>
    <property type="evidence" value="ECO:0000318"/>
    <property type="project" value="GO_Central"/>
</dbReference>
<dbReference type="InterPro" id="IPR009003">
    <property type="entry name" value="Peptidase_S1_PA"/>
</dbReference>
<dbReference type="GeneTree" id="ENSGT01020000230389"/>
<dbReference type="PANTHER" id="PTHR24271:SF65">
    <property type="entry name" value="KALLIKREIN-4"/>
    <property type="match status" value="1"/>
</dbReference>
<reference evidence="4" key="2">
    <citation type="submission" date="2025-08" db="UniProtKB">
        <authorList>
            <consortium name="Ensembl"/>
        </authorList>
    </citation>
    <scope>IDENTIFICATION</scope>
    <source>
        <strain evidence="4">Thoroughbred</strain>
    </source>
</reference>
<dbReference type="InterPro" id="IPR033116">
    <property type="entry name" value="TRYPSIN_SER"/>
</dbReference>
<dbReference type="GO" id="GO:0022617">
    <property type="term" value="P:extracellular matrix disassembly"/>
    <property type="evidence" value="ECO:0000318"/>
    <property type="project" value="GO_Central"/>
</dbReference>
<dbReference type="PRINTS" id="PR00722">
    <property type="entry name" value="CHYMOTRYPSIN"/>
</dbReference>
<feature type="transmembrane region" description="Helical" evidence="2">
    <location>
        <begin position="58"/>
        <end position="87"/>
    </location>
</feature>
<accession>A0A9L0RAC4</accession>
<dbReference type="CDD" id="cd00190">
    <property type="entry name" value="Tryp_SPc"/>
    <property type="match status" value="1"/>
</dbReference>
<dbReference type="Gene3D" id="2.40.10.10">
    <property type="entry name" value="Trypsin-like serine proteases"/>
    <property type="match status" value="2"/>
</dbReference>
<protein>
    <recommendedName>
        <fullName evidence="3">Peptidase S1 domain-containing protein</fullName>
    </recommendedName>
</protein>
<reference evidence="4 5" key="1">
    <citation type="journal article" date="2009" name="Science">
        <title>Genome sequence, comparative analysis, and population genetics of the domestic horse.</title>
        <authorList>
            <consortium name="Broad Institute Genome Sequencing Platform"/>
            <consortium name="Broad Institute Whole Genome Assembly Team"/>
            <person name="Wade C.M."/>
            <person name="Giulotto E."/>
            <person name="Sigurdsson S."/>
            <person name="Zoli M."/>
            <person name="Gnerre S."/>
            <person name="Imsland F."/>
            <person name="Lear T.L."/>
            <person name="Adelson D.L."/>
            <person name="Bailey E."/>
            <person name="Bellone R.R."/>
            <person name="Bloecker H."/>
            <person name="Distl O."/>
            <person name="Edgar R.C."/>
            <person name="Garber M."/>
            <person name="Leeb T."/>
            <person name="Mauceli E."/>
            <person name="MacLeod J.N."/>
            <person name="Penedo M.C.T."/>
            <person name="Raison J.M."/>
            <person name="Sharpe T."/>
            <person name="Vogel J."/>
            <person name="Andersson L."/>
            <person name="Antczak D.F."/>
            <person name="Biagi T."/>
            <person name="Binns M.M."/>
            <person name="Chowdhary B.P."/>
            <person name="Coleman S.J."/>
            <person name="Della Valle G."/>
            <person name="Fryc S."/>
            <person name="Guerin G."/>
            <person name="Hasegawa T."/>
            <person name="Hill E.W."/>
            <person name="Jurka J."/>
            <person name="Kiialainen A."/>
            <person name="Lindgren G."/>
            <person name="Liu J."/>
            <person name="Magnani E."/>
            <person name="Mickelson J.R."/>
            <person name="Murray J."/>
            <person name="Nergadze S.G."/>
            <person name="Onofrio R."/>
            <person name="Pedroni S."/>
            <person name="Piras M.F."/>
            <person name="Raudsepp T."/>
            <person name="Rocchi M."/>
            <person name="Roeed K.H."/>
            <person name="Ryder O.A."/>
            <person name="Searle S."/>
            <person name="Skow L."/>
            <person name="Swinburne J.E."/>
            <person name="Syvaenen A.C."/>
            <person name="Tozaki T."/>
            <person name="Valberg S.J."/>
            <person name="Vaudin M."/>
            <person name="White J.R."/>
            <person name="Zody M.C."/>
            <person name="Lander E.S."/>
            <person name="Lindblad-Toh K."/>
        </authorList>
    </citation>
    <scope>NUCLEOTIDE SEQUENCE [LARGE SCALE GENOMIC DNA]</scope>
    <source>
        <strain evidence="4 5">Thoroughbred</strain>
    </source>
</reference>
<dbReference type="FunFam" id="2.40.10.10:FF:000091">
    <property type="entry name" value="Kallikrein-4"/>
    <property type="match status" value="1"/>
</dbReference>
<dbReference type="GO" id="GO:0030141">
    <property type="term" value="C:secretory granule"/>
    <property type="evidence" value="ECO:0000318"/>
    <property type="project" value="GO_Central"/>
</dbReference>
<keyword evidence="2" id="KW-0472">Membrane</keyword>
<dbReference type="PROSITE" id="PS00135">
    <property type="entry name" value="TRYPSIN_SER"/>
    <property type="match status" value="1"/>
</dbReference>
<sequence length="467" mass="50401">GFHSTALTPPDSAPLGPNSWPVLLGLLFCLCLCLSSVCPSGLFLCLIDFQTLCASLRLFVDSVFFLFLFAFHLCESVCLSGCIPLSVSLCSRLPVSISVSVFLGSSLFLCLSVPPHLSRIVAIPPCLCFSLHVPSCRCHLPFSVCPWVSPLSPSPISHFAGVLLVLSSASAEHAGVVQGVIVRTAALIRHHRDIHALEHVGLAAWDAELRVSPSGWAQNPSGRADTLTLLSSPFFSRPQPETRQESPGVGHWEAMLMLRMVADWITDSFNLMSMRSLAKKGLLYSGCCMERLASIMQLPSSWLSSRLCMMDANLSIQHPEYNKPFLANDLMLIKLKESVIQSATIRNISIASQCPTPGDSCLVSGWGLLKNGSQPNVLQCVNISVVSNESCSAHYDALYHPSMFCAGGGQDQKDSCKGDSGGPVVCNGYLQGLVSFGQAQCGQPYVPGVYTNLCKFTDWIQKTIQAS</sequence>
<dbReference type="AlphaFoldDB" id="A0A9L0RAC4"/>
<proteinExistence type="predicted"/>
<dbReference type="PANTHER" id="PTHR24271">
    <property type="entry name" value="KALLIKREIN-RELATED"/>
    <property type="match status" value="1"/>
</dbReference>
<evidence type="ECO:0000256" key="2">
    <source>
        <dbReference type="SAM" id="Phobius"/>
    </source>
</evidence>
<feature type="domain" description="Peptidase S1" evidence="3">
    <location>
        <begin position="229"/>
        <end position="465"/>
    </location>
</feature>
<dbReference type="Proteomes" id="UP000002281">
    <property type="component" value="Chromosome 10"/>
</dbReference>
<evidence type="ECO:0000256" key="1">
    <source>
        <dbReference type="ARBA" id="ARBA00023157"/>
    </source>
</evidence>
<dbReference type="InterPro" id="IPR001314">
    <property type="entry name" value="Peptidase_S1A"/>
</dbReference>
<dbReference type="GO" id="GO:0051604">
    <property type="term" value="P:protein maturation"/>
    <property type="evidence" value="ECO:0000318"/>
    <property type="project" value="GO_Central"/>
</dbReference>
<evidence type="ECO:0000313" key="4">
    <source>
        <dbReference type="Ensembl" id="ENSECAP00000059431.1"/>
    </source>
</evidence>
<dbReference type="Ensembl" id="ENSECAT00000097790.1">
    <property type="protein sequence ID" value="ENSECAP00000059431.1"/>
    <property type="gene ID" value="ENSECAG00000028150.3"/>
</dbReference>
<organism evidence="4 5">
    <name type="scientific">Equus caballus</name>
    <name type="common">Horse</name>
    <dbReference type="NCBI Taxonomy" id="9796"/>
    <lineage>
        <taxon>Eukaryota</taxon>
        <taxon>Metazoa</taxon>
        <taxon>Chordata</taxon>
        <taxon>Craniata</taxon>
        <taxon>Vertebrata</taxon>
        <taxon>Euteleostomi</taxon>
        <taxon>Mammalia</taxon>
        <taxon>Eutheria</taxon>
        <taxon>Laurasiatheria</taxon>
        <taxon>Perissodactyla</taxon>
        <taxon>Equidae</taxon>
        <taxon>Equus</taxon>
    </lineage>
</organism>
<dbReference type="GO" id="GO:0006508">
    <property type="term" value="P:proteolysis"/>
    <property type="evidence" value="ECO:0007669"/>
    <property type="project" value="InterPro"/>
</dbReference>
<reference evidence="4" key="3">
    <citation type="submission" date="2025-09" db="UniProtKB">
        <authorList>
            <consortium name="Ensembl"/>
        </authorList>
    </citation>
    <scope>IDENTIFICATION</scope>
    <source>
        <strain evidence="4">Thoroughbred</strain>
    </source>
</reference>
<dbReference type="PROSITE" id="PS50240">
    <property type="entry name" value="TRYPSIN_DOM"/>
    <property type="match status" value="1"/>
</dbReference>
<name>A0A9L0RAC4_HORSE</name>
<dbReference type="GO" id="GO:0005615">
    <property type="term" value="C:extracellular space"/>
    <property type="evidence" value="ECO:0000318"/>
    <property type="project" value="GO_Central"/>
</dbReference>
<dbReference type="Pfam" id="PF00089">
    <property type="entry name" value="Trypsin"/>
    <property type="match status" value="1"/>
</dbReference>
<keyword evidence="1" id="KW-1015">Disulfide bond</keyword>
<dbReference type="GO" id="GO:0097186">
    <property type="term" value="P:amelogenesis"/>
    <property type="evidence" value="ECO:0000318"/>
    <property type="project" value="GO_Central"/>
</dbReference>
<dbReference type="SUPFAM" id="SSF50494">
    <property type="entry name" value="Trypsin-like serine proteases"/>
    <property type="match status" value="1"/>
</dbReference>
<dbReference type="InterPro" id="IPR043504">
    <property type="entry name" value="Peptidase_S1_PA_chymotrypsin"/>
</dbReference>
<keyword evidence="5" id="KW-1185">Reference proteome</keyword>
<keyword evidence="2" id="KW-0812">Transmembrane</keyword>
<dbReference type="SMART" id="SM00020">
    <property type="entry name" value="Tryp_SPc"/>
    <property type="match status" value="1"/>
</dbReference>